<dbReference type="EMBL" id="CP003789">
    <property type="protein sequence ID" value="AGA64912.1"/>
    <property type="molecule type" value="Genomic_DNA"/>
</dbReference>
<dbReference type="HOGENOM" id="CLU_2862396_0_0_5"/>
<evidence type="ECO:0000313" key="1">
    <source>
        <dbReference type="EMBL" id="AGA64912.1"/>
    </source>
</evidence>
<dbReference type="KEGG" id="lcc:B488_09200"/>
<dbReference type="AlphaFoldDB" id="L0EVD0"/>
<dbReference type="STRING" id="1215343.B488_09200"/>
<name>L0EVD0_LIBCB</name>
<organism evidence="1 2">
    <name type="scientific">Liberibacter crescens (strain BT-1)</name>
    <dbReference type="NCBI Taxonomy" id="1215343"/>
    <lineage>
        <taxon>Bacteria</taxon>
        <taxon>Pseudomonadati</taxon>
        <taxon>Pseudomonadota</taxon>
        <taxon>Alphaproteobacteria</taxon>
        <taxon>Hyphomicrobiales</taxon>
        <taxon>Rhizobiaceae</taxon>
        <taxon>Liberibacter</taxon>
    </lineage>
</organism>
<gene>
    <name evidence="1" type="ordered locus">B488_09200</name>
</gene>
<evidence type="ECO:0000313" key="2">
    <source>
        <dbReference type="Proteomes" id="UP000010799"/>
    </source>
</evidence>
<dbReference type="Proteomes" id="UP000010799">
    <property type="component" value="Chromosome"/>
</dbReference>
<proteinExistence type="predicted"/>
<accession>L0EVD0</accession>
<dbReference type="PATRIC" id="fig|1215343.11.peg.947"/>
<reference evidence="1 2" key="1">
    <citation type="journal article" date="2012" name="Stand. Genomic Sci.">
        <title>Complete genome sequence of Liberibacter crescens BT-1.</title>
        <authorList>
            <person name="Leonard M.T."/>
            <person name="Fagen J.R."/>
            <person name="Davis-Richardson A.G."/>
            <person name="Davis M.J."/>
            <person name="Triplett E.W."/>
        </authorList>
    </citation>
    <scope>NUCLEOTIDE SEQUENCE [LARGE SCALE GENOMIC DNA]</scope>
    <source>
        <strain evidence="1 2">BT-1</strain>
    </source>
</reference>
<keyword evidence="2" id="KW-1185">Reference proteome</keyword>
<sequence>MMTITSKKFKIKDQNEEFKKYIKKLLNTLVICFNNFFKLIYDNNGYYMFYKNLFFLLKENMFLH</sequence>
<protein>
    <submittedName>
        <fullName evidence="1">Uncharacterized protein</fullName>
    </submittedName>
</protein>